<protein>
    <recommendedName>
        <fullName evidence="2">DUF4064 domain-containing protein</fullName>
    </recommendedName>
</protein>
<name>A0A1G6RP48_9BACI</name>
<proteinExistence type="predicted"/>
<dbReference type="EMBL" id="FMZB01000006">
    <property type="protein sequence ID" value="SDD06201.1"/>
    <property type="molecule type" value="Genomic_DNA"/>
</dbReference>
<feature type="transmembrane region" description="Helical" evidence="1">
    <location>
        <begin position="94"/>
        <end position="127"/>
    </location>
</feature>
<keyword evidence="1" id="KW-1133">Transmembrane helix</keyword>
<keyword evidence="4" id="KW-1185">Reference proteome</keyword>
<feature type="domain" description="DUF4064" evidence="2">
    <location>
        <begin position="3"/>
        <end position="105"/>
    </location>
</feature>
<evidence type="ECO:0000313" key="4">
    <source>
        <dbReference type="Proteomes" id="UP000198666"/>
    </source>
</evidence>
<reference evidence="4" key="1">
    <citation type="submission" date="2016-10" db="EMBL/GenBank/DDBJ databases">
        <authorList>
            <person name="Varghese N."/>
            <person name="Submissions S."/>
        </authorList>
    </citation>
    <scope>NUCLEOTIDE SEQUENCE [LARGE SCALE GENOMIC DNA]</scope>
    <source>
        <strain evidence="4">DSM 21620</strain>
    </source>
</reference>
<dbReference type="STRING" id="361279.SAMN05421663_106134"/>
<evidence type="ECO:0000256" key="1">
    <source>
        <dbReference type="SAM" id="Phobius"/>
    </source>
</evidence>
<accession>A0A1G6RP48</accession>
<evidence type="ECO:0000313" key="3">
    <source>
        <dbReference type="EMBL" id="SDD06201.1"/>
    </source>
</evidence>
<feature type="transmembrane region" description="Helical" evidence="1">
    <location>
        <begin position="9"/>
        <end position="30"/>
    </location>
</feature>
<dbReference type="RefSeq" id="WP_093727509.1">
    <property type="nucleotide sequence ID" value="NZ_FMZB01000006.1"/>
</dbReference>
<feature type="transmembrane region" description="Helical" evidence="1">
    <location>
        <begin position="62"/>
        <end position="82"/>
    </location>
</feature>
<sequence>MLKRTAEKVLAIIGAIVFLITAVMTTVRVATYDPEAARGEILDNGLDQPIDTDLVANMASSIGIFIIIVSVISAILGIVAAVKLKAGRKQVGLGVMLIIAALVGSIGTFLSGFIGGVLYTIAGILVLARRPLDESRVEG</sequence>
<dbReference type="AlphaFoldDB" id="A0A1G6RP48"/>
<dbReference type="InterPro" id="IPR025273">
    <property type="entry name" value="DUF4064"/>
</dbReference>
<keyword evidence="1" id="KW-0472">Membrane</keyword>
<keyword evidence="1" id="KW-0812">Transmembrane</keyword>
<organism evidence="3 4">
    <name type="scientific">Terribacillus halophilus</name>
    <dbReference type="NCBI Taxonomy" id="361279"/>
    <lineage>
        <taxon>Bacteria</taxon>
        <taxon>Bacillati</taxon>
        <taxon>Bacillota</taxon>
        <taxon>Bacilli</taxon>
        <taxon>Bacillales</taxon>
        <taxon>Bacillaceae</taxon>
        <taxon>Terribacillus</taxon>
    </lineage>
</organism>
<dbReference type="Pfam" id="PF13273">
    <property type="entry name" value="DUF4064"/>
    <property type="match status" value="1"/>
</dbReference>
<dbReference type="OrthoDB" id="2357232at2"/>
<evidence type="ECO:0000259" key="2">
    <source>
        <dbReference type="Pfam" id="PF13273"/>
    </source>
</evidence>
<dbReference type="Proteomes" id="UP000198666">
    <property type="component" value="Unassembled WGS sequence"/>
</dbReference>
<gene>
    <name evidence="3" type="ORF">SAMN05421663_106134</name>
</gene>